<dbReference type="CDD" id="cd20071">
    <property type="entry name" value="SET_SMYD"/>
    <property type="match status" value="1"/>
</dbReference>
<reference evidence="3 4" key="1">
    <citation type="submission" date="2023-01" db="EMBL/GenBank/DDBJ databases">
        <title>Analysis of 21 Apiospora genomes using comparative genomics revels a genus with tremendous synthesis potential of carbohydrate active enzymes and secondary metabolites.</title>
        <authorList>
            <person name="Sorensen T."/>
        </authorList>
    </citation>
    <scope>NUCLEOTIDE SEQUENCE [LARGE SCALE GENOMIC DNA]</scope>
    <source>
        <strain evidence="3 4">CBS 83171</strain>
    </source>
</reference>
<feature type="domain" description="SET" evidence="2">
    <location>
        <begin position="72"/>
        <end position="258"/>
    </location>
</feature>
<dbReference type="SMART" id="SM00317">
    <property type="entry name" value="SET"/>
    <property type="match status" value="1"/>
</dbReference>
<keyword evidence="4" id="KW-1185">Reference proteome</keyword>
<protein>
    <submittedName>
        <fullName evidence="3">SET domain-containing protein</fullName>
    </submittedName>
</protein>
<dbReference type="EMBL" id="JAQQWM010000006">
    <property type="protein sequence ID" value="KAK8059139.1"/>
    <property type="molecule type" value="Genomic_DNA"/>
</dbReference>
<feature type="compositionally biased region" description="Basic and acidic residues" evidence="1">
    <location>
        <begin position="12"/>
        <end position="24"/>
    </location>
</feature>
<gene>
    <name evidence="3" type="ORF">PG996_009069</name>
</gene>
<dbReference type="PANTHER" id="PTHR47332:SF4">
    <property type="entry name" value="SET DOMAIN-CONTAINING PROTEIN 5"/>
    <property type="match status" value="1"/>
</dbReference>
<evidence type="ECO:0000256" key="1">
    <source>
        <dbReference type="SAM" id="MobiDB-lite"/>
    </source>
</evidence>
<proteinExistence type="predicted"/>
<sequence>MDSPSIQPGVDETNREATTKDVGLKGRLSSMKSSPRRDSTSSITSTGSRSSSSRGPRPAGHVIRDGQIGSFNPVEVRDVPGLGKGLFATQAIPRYSLLFAEEPLLFAPKGGERVSNHRVRKFLEALDQLSPRTRAEFLSLYASPTQLEHISDDARARMRNWYTDVKGLSKTALDDAMASGITALAAYRTNNVAVLDYDNPDHLEGVIVGGAVYSVFGRINHACHPNAAFFYLGVRSQRLGVRALRDIAAGEQIFVSYLGEKAGREMGLNQRQEGLATWGFECKCDACIKEALAEAAVKET</sequence>
<organism evidence="3 4">
    <name type="scientific">Apiospora saccharicola</name>
    <dbReference type="NCBI Taxonomy" id="335842"/>
    <lineage>
        <taxon>Eukaryota</taxon>
        <taxon>Fungi</taxon>
        <taxon>Dikarya</taxon>
        <taxon>Ascomycota</taxon>
        <taxon>Pezizomycotina</taxon>
        <taxon>Sordariomycetes</taxon>
        <taxon>Xylariomycetidae</taxon>
        <taxon>Amphisphaeriales</taxon>
        <taxon>Apiosporaceae</taxon>
        <taxon>Apiospora</taxon>
    </lineage>
</organism>
<dbReference type="SUPFAM" id="SSF82199">
    <property type="entry name" value="SET domain"/>
    <property type="match status" value="1"/>
</dbReference>
<dbReference type="PANTHER" id="PTHR47332">
    <property type="entry name" value="SET DOMAIN-CONTAINING PROTEIN 5"/>
    <property type="match status" value="1"/>
</dbReference>
<feature type="region of interest" description="Disordered" evidence="1">
    <location>
        <begin position="1"/>
        <end position="66"/>
    </location>
</feature>
<evidence type="ECO:0000313" key="3">
    <source>
        <dbReference type="EMBL" id="KAK8059139.1"/>
    </source>
</evidence>
<dbReference type="InterPro" id="IPR046341">
    <property type="entry name" value="SET_dom_sf"/>
</dbReference>
<feature type="compositionally biased region" description="Low complexity" evidence="1">
    <location>
        <begin position="40"/>
        <end position="60"/>
    </location>
</feature>
<name>A0ABR1UJR8_9PEZI</name>
<dbReference type="InterPro" id="IPR001214">
    <property type="entry name" value="SET_dom"/>
</dbReference>
<dbReference type="InterPro" id="IPR053185">
    <property type="entry name" value="SET_domain_protein"/>
</dbReference>
<evidence type="ECO:0000259" key="2">
    <source>
        <dbReference type="PROSITE" id="PS50280"/>
    </source>
</evidence>
<evidence type="ECO:0000313" key="4">
    <source>
        <dbReference type="Proteomes" id="UP001446871"/>
    </source>
</evidence>
<dbReference type="Pfam" id="PF00856">
    <property type="entry name" value="SET"/>
    <property type="match status" value="1"/>
</dbReference>
<dbReference type="Gene3D" id="2.170.270.10">
    <property type="entry name" value="SET domain"/>
    <property type="match status" value="1"/>
</dbReference>
<dbReference type="PROSITE" id="PS50280">
    <property type="entry name" value="SET"/>
    <property type="match status" value="1"/>
</dbReference>
<accession>A0ABR1UJR8</accession>
<dbReference type="Proteomes" id="UP001446871">
    <property type="component" value="Unassembled WGS sequence"/>
</dbReference>
<comment type="caution">
    <text evidence="3">The sequence shown here is derived from an EMBL/GenBank/DDBJ whole genome shotgun (WGS) entry which is preliminary data.</text>
</comment>